<evidence type="ECO:0000313" key="2">
    <source>
        <dbReference type="Proteomes" id="UP000259721"/>
    </source>
</evidence>
<protein>
    <submittedName>
        <fullName evidence="1">Uncharacterized protein</fullName>
    </submittedName>
</protein>
<proteinExistence type="predicted"/>
<dbReference type="Proteomes" id="UP000259721">
    <property type="component" value="Segment"/>
</dbReference>
<evidence type="ECO:0000313" key="1">
    <source>
        <dbReference type="EMBL" id="ANJ20660.1"/>
    </source>
</evidence>
<sequence>MDTSIPSNVTPEEHMTKLKFNEEFFRRKFKIALAQEEDARIDKEDWLAKLQKCRRDICTLEKSL</sequence>
<dbReference type="EMBL" id="KU885988">
    <property type="protein sequence ID" value="ANJ20660.1"/>
    <property type="molecule type" value="Genomic_DNA"/>
</dbReference>
<keyword evidence="2" id="KW-1185">Reference proteome</keyword>
<gene>
    <name evidence="1" type="ORF">DSp06_gp03</name>
</gene>
<reference evidence="1 2" key="1">
    <citation type="journal article" date="2016" name="Curr. Microbiol.">
        <title>Characterization and Complete Genome Sequences of Three N4-Like Roseobacter Phages Isolated from the South China Sea.</title>
        <authorList>
            <person name="Li B."/>
            <person name="Zhang S."/>
            <person name="Long L."/>
            <person name="Huang S."/>
        </authorList>
    </citation>
    <scope>NUCLEOTIDE SEQUENCE [LARGE SCALE GENOMIC DNA]</scope>
</reference>
<accession>A0A191VY78</accession>
<name>A0A191VY78_9CAUD</name>
<organism evidence="1 2">
    <name type="scientific">Dinoroseobacter phage DS-1410Ws-06</name>
    <dbReference type="NCBI Taxonomy" id="1815983"/>
    <lineage>
        <taxon>Viruses</taxon>
        <taxon>Duplodnaviria</taxon>
        <taxon>Heunggongvirae</taxon>
        <taxon>Uroviricota</taxon>
        <taxon>Caudoviricetes</taxon>
        <taxon>Schitoviridae</taxon>
        <taxon>Rhodovirinae</taxon>
        <taxon>Sanyabayvirus</taxon>
        <taxon>Sanyabayvirus DS1410Ws06</taxon>
    </lineage>
</organism>